<dbReference type="Proteomes" id="UP000040576">
    <property type="component" value="Unassembled WGS sequence"/>
</dbReference>
<gene>
    <name evidence="3" type="ORF">B4167_3188</name>
    <name evidence="2" type="ORF">BT1A1_2873</name>
</gene>
<protein>
    <recommendedName>
        <fullName evidence="6">PTS cellobiose transporter subunit IIA</fullName>
    </recommendedName>
</protein>
<feature type="transmembrane region" description="Helical" evidence="1">
    <location>
        <begin position="88"/>
        <end position="113"/>
    </location>
</feature>
<evidence type="ECO:0000256" key="1">
    <source>
        <dbReference type="SAM" id="Phobius"/>
    </source>
</evidence>
<name>A0A090KVB2_9BACI</name>
<keyword evidence="1" id="KW-0472">Membrane</keyword>
<keyword evidence="5" id="KW-1185">Reference proteome</keyword>
<evidence type="ECO:0008006" key="6">
    <source>
        <dbReference type="Google" id="ProtNLM"/>
    </source>
</evidence>
<sequence length="167" mass="19687">MNYEERVLLEKNKKEQSLKAMYYNRYLLVRYVTAIFFFTNIYWLISLVISDSSLYFIPLALIIILILSVAEQVKIYSSPTNNAIYTKFCFITLLFTNVILLLLTCFSASFAQLYPFLVNQNKSKILILVILITGILLSAFIIYRLNKIKHDEDKHYQRIKEYEKAIN</sequence>
<feature type="transmembrane region" description="Helical" evidence="1">
    <location>
        <begin position="125"/>
        <end position="145"/>
    </location>
</feature>
<organism evidence="2 5">
    <name type="scientific">Caldibacillus thermoamylovorans</name>
    <dbReference type="NCBI Taxonomy" id="35841"/>
    <lineage>
        <taxon>Bacteria</taxon>
        <taxon>Bacillati</taxon>
        <taxon>Bacillota</taxon>
        <taxon>Bacilli</taxon>
        <taxon>Bacillales</taxon>
        <taxon>Bacillaceae</taxon>
        <taxon>Caldibacillus</taxon>
    </lineage>
</organism>
<dbReference type="EMBL" id="CCRF01000081">
    <property type="protein sequence ID" value="CEE02664.1"/>
    <property type="molecule type" value="Genomic_DNA"/>
</dbReference>
<proteinExistence type="predicted"/>
<keyword evidence="1" id="KW-0812">Transmembrane</keyword>
<keyword evidence="1" id="KW-1133">Transmembrane helix</keyword>
<dbReference type="RefSeq" id="WP_034772375.1">
    <property type="nucleotide sequence ID" value="NZ_CCRF01000081.1"/>
</dbReference>
<dbReference type="PATRIC" id="fig|35841.7.peg.245"/>
<evidence type="ECO:0000313" key="5">
    <source>
        <dbReference type="Proteomes" id="UP000040576"/>
    </source>
</evidence>
<reference evidence="2 5" key="1">
    <citation type="submission" date="2014-07" db="EMBL/GenBank/DDBJ databases">
        <authorList>
            <person name="Wibberg Daniel"/>
        </authorList>
    </citation>
    <scope>NUCLEOTIDE SEQUENCE [LARGE SCALE GENOMIC DNA]</scope>
</reference>
<dbReference type="AlphaFoldDB" id="A0A090KVB2"/>
<dbReference type="Proteomes" id="UP000032076">
    <property type="component" value="Unassembled WGS sequence"/>
</dbReference>
<accession>A0A090KVB2</accession>
<dbReference type="EMBL" id="JXLU01000104">
    <property type="protein sequence ID" value="KIO72006.1"/>
    <property type="molecule type" value="Genomic_DNA"/>
</dbReference>
<evidence type="ECO:0000313" key="4">
    <source>
        <dbReference type="Proteomes" id="UP000032076"/>
    </source>
</evidence>
<evidence type="ECO:0000313" key="2">
    <source>
        <dbReference type="EMBL" id="CEE02664.1"/>
    </source>
</evidence>
<reference evidence="3 4" key="2">
    <citation type="submission" date="2015-01" db="EMBL/GenBank/DDBJ databases">
        <title>Draft Genome Sequences of Four Bacillus thermoamylovorans Strains, Isolated From Food Products.</title>
        <authorList>
            <person name="Krawcyk A.O."/>
            <person name="Berendsen E.M."/>
            <person name="Eijlander R.T."/>
            <person name="de Jong A."/>
            <person name="Wells-Bennik M."/>
            <person name="Kuipers O.P."/>
        </authorList>
    </citation>
    <scope>NUCLEOTIDE SEQUENCE [LARGE SCALE GENOMIC DNA]</scope>
    <source>
        <strain evidence="3 4">B4167</strain>
    </source>
</reference>
<feature type="transmembrane region" description="Helical" evidence="1">
    <location>
        <begin position="28"/>
        <end position="49"/>
    </location>
</feature>
<feature type="transmembrane region" description="Helical" evidence="1">
    <location>
        <begin position="55"/>
        <end position="76"/>
    </location>
</feature>
<dbReference type="OrthoDB" id="3183957at2"/>
<evidence type="ECO:0000313" key="3">
    <source>
        <dbReference type="EMBL" id="KIO72006.1"/>
    </source>
</evidence>